<dbReference type="GO" id="GO:0005829">
    <property type="term" value="C:cytosol"/>
    <property type="evidence" value="ECO:0007669"/>
    <property type="project" value="TreeGrafter"/>
</dbReference>
<gene>
    <name evidence="5" type="ORF">C8N32_101107</name>
</gene>
<dbReference type="PANTHER" id="PTHR30154">
    <property type="entry name" value="LEUCINE-RESPONSIVE REGULATORY PROTEIN"/>
    <property type="match status" value="1"/>
</dbReference>
<dbReference type="GO" id="GO:0043200">
    <property type="term" value="P:response to amino acid"/>
    <property type="evidence" value="ECO:0007669"/>
    <property type="project" value="TreeGrafter"/>
</dbReference>
<reference evidence="5 6" key="1">
    <citation type="submission" date="2018-04" db="EMBL/GenBank/DDBJ databases">
        <title>Genomic Encyclopedia of Archaeal and Bacterial Type Strains, Phase II (KMG-II): from individual species to whole genera.</title>
        <authorList>
            <person name="Goeker M."/>
        </authorList>
    </citation>
    <scope>NUCLEOTIDE SEQUENCE [LARGE SCALE GENOMIC DNA]</scope>
    <source>
        <strain evidence="5 6">DSM 18064</strain>
    </source>
</reference>
<dbReference type="InterPro" id="IPR036390">
    <property type="entry name" value="WH_DNA-bd_sf"/>
</dbReference>
<keyword evidence="6" id="KW-1185">Reference proteome</keyword>
<proteinExistence type="predicted"/>
<dbReference type="PANTHER" id="PTHR30154:SF53">
    <property type="entry name" value="HTH-TYPE TRANSCRIPTIONAL REGULATOR LRPC"/>
    <property type="match status" value="1"/>
</dbReference>
<dbReference type="SUPFAM" id="SSF54909">
    <property type="entry name" value="Dimeric alpha+beta barrel"/>
    <property type="match status" value="1"/>
</dbReference>
<dbReference type="InterPro" id="IPR000485">
    <property type="entry name" value="AsnC-type_HTH_dom"/>
</dbReference>
<dbReference type="Pfam" id="PF01037">
    <property type="entry name" value="AsnC_trans_reg"/>
    <property type="match status" value="1"/>
</dbReference>
<evidence type="ECO:0000256" key="3">
    <source>
        <dbReference type="ARBA" id="ARBA00023163"/>
    </source>
</evidence>
<feature type="domain" description="HTH asnC-type" evidence="4">
    <location>
        <begin position="2"/>
        <end position="64"/>
    </location>
</feature>
<dbReference type="Pfam" id="PF13404">
    <property type="entry name" value="HTH_AsnC-type"/>
    <property type="match status" value="1"/>
</dbReference>
<dbReference type="GO" id="GO:0043565">
    <property type="term" value="F:sequence-specific DNA binding"/>
    <property type="evidence" value="ECO:0007669"/>
    <property type="project" value="InterPro"/>
</dbReference>
<dbReference type="InterPro" id="IPR011008">
    <property type="entry name" value="Dimeric_a/b-barrel"/>
</dbReference>
<evidence type="ECO:0000256" key="1">
    <source>
        <dbReference type="ARBA" id="ARBA00023015"/>
    </source>
</evidence>
<dbReference type="Proteomes" id="UP000243859">
    <property type="component" value="Unassembled WGS sequence"/>
</dbReference>
<evidence type="ECO:0000313" key="6">
    <source>
        <dbReference type="Proteomes" id="UP000243859"/>
    </source>
</evidence>
<name>A0A2T5BWA4_9RHOB</name>
<keyword evidence="1" id="KW-0805">Transcription regulation</keyword>
<dbReference type="PROSITE" id="PS50956">
    <property type="entry name" value="HTH_ASNC_2"/>
    <property type="match status" value="1"/>
</dbReference>
<dbReference type="Gene3D" id="3.30.70.920">
    <property type="match status" value="1"/>
</dbReference>
<dbReference type="SUPFAM" id="SSF46785">
    <property type="entry name" value="Winged helix' DNA-binding domain"/>
    <property type="match status" value="1"/>
</dbReference>
<accession>A0A2T5BWA4</accession>
<sequence length="144" mass="15724">MMDKVDQRILSLLGQDARMSVAVMARKLGMARSTLQTRIERMERDDVIAGYTVRLGDAAARGRLRATILLTLEPRAQPAVLARLKATPEVQSAHTTSGRFDLMVHVAADTASALDKVLDIIGETDGVKSSESLIHLSTRIDRTV</sequence>
<dbReference type="Gene3D" id="1.10.10.10">
    <property type="entry name" value="Winged helix-like DNA-binding domain superfamily/Winged helix DNA-binding domain"/>
    <property type="match status" value="1"/>
</dbReference>
<dbReference type="EMBL" id="QAAA01000001">
    <property type="protein sequence ID" value="PTN03913.1"/>
    <property type="molecule type" value="Genomic_DNA"/>
</dbReference>
<dbReference type="SMART" id="SM00344">
    <property type="entry name" value="HTH_ASNC"/>
    <property type="match status" value="1"/>
</dbReference>
<protein>
    <submittedName>
        <fullName evidence="5">AsnC family transcriptional regulator</fullName>
    </submittedName>
</protein>
<dbReference type="InterPro" id="IPR019888">
    <property type="entry name" value="Tscrpt_reg_AsnC-like"/>
</dbReference>
<evidence type="ECO:0000256" key="2">
    <source>
        <dbReference type="ARBA" id="ARBA00023125"/>
    </source>
</evidence>
<dbReference type="InterPro" id="IPR019887">
    <property type="entry name" value="Tscrpt_reg_AsnC/Lrp_C"/>
</dbReference>
<dbReference type="InterPro" id="IPR036388">
    <property type="entry name" value="WH-like_DNA-bd_sf"/>
</dbReference>
<keyword evidence="2" id="KW-0238">DNA-binding</keyword>
<dbReference type="PRINTS" id="PR00033">
    <property type="entry name" value="HTHASNC"/>
</dbReference>
<evidence type="ECO:0000313" key="5">
    <source>
        <dbReference type="EMBL" id="PTN03913.1"/>
    </source>
</evidence>
<dbReference type="AlphaFoldDB" id="A0A2T5BWA4"/>
<organism evidence="5 6">
    <name type="scientific">Rhodovulum imhoffii</name>
    <dbReference type="NCBI Taxonomy" id="365340"/>
    <lineage>
        <taxon>Bacteria</taxon>
        <taxon>Pseudomonadati</taxon>
        <taxon>Pseudomonadota</taxon>
        <taxon>Alphaproteobacteria</taxon>
        <taxon>Rhodobacterales</taxon>
        <taxon>Paracoccaceae</taxon>
        <taxon>Rhodovulum</taxon>
    </lineage>
</organism>
<evidence type="ECO:0000259" key="4">
    <source>
        <dbReference type="PROSITE" id="PS50956"/>
    </source>
</evidence>
<comment type="caution">
    <text evidence="5">The sequence shown here is derived from an EMBL/GenBank/DDBJ whole genome shotgun (WGS) entry which is preliminary data.</text>
</comment>
<keyword evidence="3" id="KW-0804">Transcription</keyword>